<name>A0A7J7L588_9MAGN</name>
<dbReference type="EMBL" id="JACGCM010002626">
    <property type="protein sequence ID" value="KAF6137729.1"/>
    <property type="molecule type" value="Genomic_DNA"/>
</dbReference>
<keyword evidence="2" id="KW-1185">Reference proteome</keyword>
<reference evidence="1 2" key="1">
    <citation type="journal article" date="2020" name="IScience">
        <title>Genome Sequencing of the Endangered Kingdonia uniflora (Circaeasteraceae, Ranunculales) Reveals Potential Mechanisms of Evolutionary Specialization.</title>
        <authorList>
            <person name="Sun Y."/>
            <person name="Deng T."/>
            <person name="Zhang A."/>
            <person name="Moore M.J."/>
            <person name="Landis J.B."/>
            <person name="Lin N."/>
            <person name="Zhang H."/>
            <person name="Zhang X."/>
            <person name="Huang J."/>
            <person name="Zhang X."/>
            <person name="Sun H."/>
            <person name="Wang H."/>
        </authorList>
    </citation>
    <scope>NUCLEOTIDE SEQUENCE [LARGE SCALE GENOMIC DNA]</scope>
    <source>
        <strain evidence="1">TB1705</strain>
        <tissue evidence="1">Leaf</tissue>
    </source>
</reference>
<dbReference type="Proteomes" id="UP000541444">
    <property type="component" value="Unassembled WGS sequence"/>
</dbReference>
<comment type="caution">
    <text evidence="1">The sequence shown here is derived from an EMBL/GenBank/DDBJ whole genome shotgun (WGS) entry which is preliminary data.</text>
</comment>
<evidence type="ECO:0000313" key="2">
    <source>
        <dbReference type="Proteomes" id="UP000541444"/>
    </source>
</evidence>
<protein>
    <submittedName>
        <fullName evidence="1">Uncharacterized protein</fullName>
    </submittedName>
</protein>
<evidence type="ECO:0000313" key="1">
    <source>
        <dbReference type="EMBL" id="KAF6137729.1"/>
    </source>
</evidence>
<sequence>MPPRTAAQQIFIRKPLSHLGKIRGFELSVNNGVCLGYVDTMCSSVLLQFMNVKQCHCVAV</sequence>
<accession>A0A7J7L588</accession>
<proteinExistence type="predicted"/>
<gene>
    <name evidence="1" type="ORF">GIB67_007937</name>
</gene>
<dbReference type="AlphaFoldDB" id="A0A7J7L588"/>
<organism evidence="1 2">
    <name type="scientific">Kingdonia uniflora</name>
    <dbReference type="NCBI Taxonomy" id="39325"/>
    <lineage>
        <taxon>Eukaryota</taxon>
        <taxon>Viridiplantae</taxon>
        <taxon>Streptophyta</taxon>
        <taxon>Embryophyta</taxon>
        <taxon>Tracheophyta</taxon>
        <taxon>Spermatophyta</taxon>
        <taxon>Magnoliopsida</taxon>
        <taxon>Ranunculales</taxon>
        <taxon>Circaeasteraceae</taxon>
        <taxon>Kingdonia</taxon>
    </lineage>
</organism>